<keyword evidence="2" id="KW-0805">Transcription regulation</keyword>
<dbReference type="SMART" id="SM00448">
    <property type="entry name" value="REC"/>
    <property type="match status" value="1"/>
</dbReference>
<feature type="modified residue" description="4-aspartylphosphate" evidence="5">
    <location>
        <position position="59"/>
    </location>
</feature>
<dbReference type="Proteomes" id="UP000660024">
    <property type="component" value="Unassembled WGS sequence"/>
</dbReference>
<keyword evidence="4" id="KW-0804">Transcription</keyword>
<evidence type="ECO:0000259" key="7">
    <source>
        <dbReference type="PROSITE" id="PS50110"/>
    </source>
</evidence>
<keyword evidence="9" id="KW-1185">Reference proteome</keyword>
<evidence type="ECO:0000256" key="2">
    <source>
        <dbReference type="ARBA" id="ARBA00023015"/>
    </source>
</evidence>
<protein>
    <submittedName>
        <fullName evidence="8">Response regulator transcription factor</fullName>
    </submittedName>
</protein>
<evidence type="ECO:0000313" key="8">
    <source>
        <dbReference type="EMBL" id="MBK0384250.1"/>
    </source>
</evidence>
<dbReference type="CDD" id="cd17535">
    <property type="entry name" value="REC_NarL-like"/>
    <property type="match status" value="1"/>
</dbReference>
<dbReference type="SMART" id="SM00421">
    <property type="entry name" value="HTH_LUXR"/>
    <property type="match status" value="1"/>
</dbReference>
<dbReference type="Pfam" id="PF00196">
    <property type="entry name" value="GerE"/>
    <property type="match status" value="1"/>
</dbReference>
<organism evidence="8 9">
    <name type="scientific">Pedobacter segetis</name>
    <dbReference type="NCBI Taxonomy" id="2793069"/>
    <lineage>
        <taxon>Bacteria</taxon>
        <taxon>Pseudomonadati</taxon>
        <taxon>Bacteroidota</taxon>
        <taxon>Sphingobacteriia</taxon>
        <taxon>Sphingobacteriales</taxon>
        <taxon>Sphingobacteriaceae</taxon>
        <taxon>Pedobacter</taxon>
    </lineage>
</organism>
<dbReference type="SUPFAM" id="SSF52172">
    <property type="entry name" value="CheY-like"/>
    <property type="match status" value="1"/>
</dbReference>
<keyword evidence="1 5" id="KW-0597">Phosphoprotein</keyword>
<dbReference type="InterPro" id="IPR000792">
    <property type="entry name" value="Tscrpt_reg_LuxR_C"/>
</dbReference>
<feature type="domain" description="Response regulatory" evidence="7">
    <location>
        <begin position="8"/>
        <end position="124"/>
    </location>
</feature>
<accession>A0ABS1BMZ2</accession>
<proteinExistence type="predicted"/>
<dbReference type="InterPro" id="IPR011006">
    <property type="entry name" value="CheY-like_superfamily"/>
</dbReference>
<dbReference type="PANTHER" id="PTHR43214">
    <property type="entry name" value="TWO-COMPONENT RESPONSE REGULATOR"/>
    <property type="match status" value="1"/>
</dbReference>
<comment type="caution">
    <text evidence="8">The sequence shown here is derived from an EMBL/GenBank/DDBJ whole genome shotgun (WGS) entry which is preliminary data.</text>
</comment>
<dbReference type="CDD" id="cd06170">
    <property type="entry name" value="LuxR_C_like"/>
    <property type="match status" value="1"/>
</dbReference>
<dbReference type="InterPro" id="IPR039420">
    <property type="entry name" value="WalR-like"/>
</dbReference>
<dbReference type="PRINTS" id="PR00038">
    <property type="entry name" value="HTHLUXR"/>
</dbReference>
<dbReference type="RefSeq" id="WP_200587772.1">
    <property type="nucleotide sequence ID" value="NZ_JAEHFY010000025.1"/>
</dbReference>
<feature type="domain" description="HTH luxR-type" evidence="6">
    <location>
        <begin position="144"/>
        <end position="209"/>
    </location>
</feature>
<evidence type="ECO:0000259" key="6">
    <source>
        <dbReference type="PROSITE" id="PS50043"/>
    </source>
</evidence>
<dbReference type="PROSITE" id="PS50110">
    <property type="entry name" value="RESPONSE_REGULATORY"/>
    <property type="match status" value="1"/>
</dbReference>
<reference evidence="8 9" key="1">
    <citation type="submission" date="2020-12" db="EMBL/GenBank/DDBJ databases">
        <title>Bacterial novel species Pedobacter sp. SD-b isolated from soil.</title>
        <authorList>
            <person name="Jung H.-Y."/>
        </authorList>
    </citation>
    <scope>NUCLEOTIDE SEQUENCE [LARGE SCALE GENOMIC DNA]</scope>
    <source>
        <strain evidence="8 9">SD-b</strain>
    </source>
</reference>
<dbReference type="SUPFAM" id="SSF46894">
    <property type="entry name" value="C-terminal effector domain of the bipartite response regulators"/>
    <property type="match status" value="1"/>
</dbReference>
<dbReference type="InterPro" id="IPR058245">
    <property type="entry name" value="NreC/VraR/RcsB-like_REC"/>
</dbReference>
<dbReference type="InterPro" id="IPR016032">
    <property type="entry name" value="Sig_transdc_resp-reg_C-effctor"/>
</dbReference>
<evidence type="ECO:0000256" key="5">
    <source>
        <dbReference type="PROSITE-ProRule" id="PRU00169"/>
    </source>
</evidence>
<dbReference type="PANTHER" id="PTHR43214:SF41">
    <property type="entry name" value="NITRATE_NITRITE RESPONSE REGULATOR PROTEIN NARP"/>
    <property type="match status" value="1"/>
</dbReference>
<dbReference type="InterPro" id="IPR001789">
    <property type="entry name" value="Sig_transdc_resp-reg_receiver"/>
</dbReference>
<evidence type="ECO:0000256" key="1">
    <source>
        <dbReference type="ARBA" id="ARBA00022553"/>
    </source>
</evidence>
<dbReference type="Pfam" id="PF00072">
    <property type="entry name" value="Response_reg"/>
    <property type="match status" value="1"/>
</dbReference>
<dbReference type="EMBL" id="JAEHFY010000025">
    <property type="protein sequence ID" value="MBK0384250.1"/>
    <property type="molecule type" value="Genomic_DNA"/>
</dbReference>
<evidence type="ECO:0000256" key="3">
    <source>
        <dbReference type="ARBA" id="ARBA00023125"/>
    </source>
</evidence>
<dbReference type="PROSITE" id="PS50043">
    <property type="entry name" value="HTH_LUXR_2"/>
    <property type="match status" value="1"/>
</dbReference>
<keyword evidence="3" id="KW-0238">DNA-binding</keyword>
<sequence length="211" mass="23858">MDAPQKINLFLVDDHQMVLDGLMSLLQTFPRANICGYTNNALEVIGRIENYSVDILITDIQMPGLSGIELTKLVKSKYPNVKVICISMLGNKFIISEMIKAGVSGFILKSTGKEELINAITQVYEGNNYFSQDITKEMMSTFGDNSEAGRLTNREIEIIKLIEKELSNKQIADKLFISERTVETHRKNIFRKTGTQNIVGLIKFAYREQII</sequence>
<evidence type="ECO:0000313" key="9">
    <source>
        <dbReference type="Proteomes" id="UP000660024"/>
    </source>
</evidence>
<gene>
    <name evidence="8" type="ORF">I5M32_14880</name>
</gene>
<dbReference type="Gene3D" id="3.40.50.2300">
    <property type="match status" value="1"/>
</dbReference>
<name>A0ABS1BMZ2_9SPHI</name>
<evidence type="ECO:0000256" key="4">
    <source>
        <dbReference type="ARBA" id="ARBA00023163"/>
    </source>
</evidence>